<keyword evidence="3" id="KW-1185">Reference proteome</keyword>
<proteinExistence type="predicted"/>
<dbReference type="EMBL" id="CP070608">
    <property type="protein sequence ID" value="QSE98252.1"/>
    <property type="molecule type" value="Genomic_DNA"/>
</dbReference>
<keyword evidence="1" id="KW-0732">Signal</keyword>
<evidence type="ECO:0000313" key="2">
    <source>
        <dbReference type="EMBL" id="QSE98252.1"/>
    </source>
</evidence>
<dbReference type="KEGG" id="fuv:JR347_04005"/>
<protein>
    <recommendedName>
        <fullName evidence="4">Outer membrane protein beta-barrel domain-containing protein</fullName>
    </recommendedName>
</protein>
<evidence type="ECO:0000256" key="1">
    <source>
        <dbReference type="SAM" id="SignalP"/>
    </source>
</evidence>
<feature type="signal peptide" evidence="1">
    <location>
        <begin position="1"/>
        <end position="23"/>
    </location>
</feature>
<accession>A0A974WJE3</accession>
<feature type="chain" id="PRO_5036902559" description="Outer membrane protein beta-barrel domain-containing protein" evidence="1">
    <location>
        <begin position="24"/>
        <end position="236"/>
    </location>
</feature>
<dbReference type="AlphaFoldDB" id="A0A974WJE3"/>
<gene>
    <name evidence="2" type="ORF">JR347_04005</name>
</gene>
<evidence type="ECO:0000313" key="3">
    <source>
        <dbReference type="Proteomes" id="UP000662783"/>
    </source>
</evidence>
<dbReference type="RefSeq" id="WP_205722767.1">
    <property type="nucleotide sequence ID" value="NZ_CP070608.1"/>
</dbReference>
<evidence type="ECO:0008006" key="4">
    <source>
        <dbReference type="Google" id="ProtNLM"/>
    </source>
</evidence>
<sequence>MIEKSLNKLILLLLILPTIAAHGQSEKNVADIDSTKSWEVGTDLLWLIDKNTLPATSLFARYNYLSKKGSSKAIRLRIGIENNMYDSSQVLNSLPRTEDSFSLLLRPGLEFKRILSPQSIFFYGMDAHFLLYSQDFRFVTSIAPDPSLYEGTDKTTELGLIPFIGVKYQPVVWLAVSLESSLNAVYRIRRYTDQTGTVTSPGQGRGEINVDDFKINIDPITVLNLSIIINRKPNEK</sequence>
<name>A0A974WJE3_9BACT</name>
<reference evidence="2" key="1">
    <citation type="submission" date="2021-02" db="EMBL/GenBank/DDBJ databases">
        <title>Fulvivirga sp. S481 isolated from sea water.</title>
        <authorList>
            <person name="Bae S.S."/>
            <person name="Baek K."/>
        </authorList>
    </citation>
    <scope>NUCLEOTIDE SEQUENCE</scope>
    <source>
        <strain evidence="2">S481</strain>
    </source>
</reference>
<dbReference type="Proteomes" id="UP000662783">
    <property type="component" value="Chromosome"/>
</dbReference>
<organism evidence="2 3">
    <name type="scientific">Fulvivirga lutea</name>
    <dbReference type="NCBI Taxonomy" id="2810512"/>
    <lineage>
        <taxon>Bacteria</taxon>
        <taxon>Pseudomonadati</taxon>
        <taxon>Bacteroidota</taxon>
        <taxon>Cytophagia</taxon>
        <taxon>Cytophagales</taxon>
        <taxon>Fulvivirgaceae</taxon>
        <taxon>Fulvivirga</taxon>
    </lineage>
</organism>